<evidence type="ECO:0000256" key="2">
    <source>
        <dbReference type="ARBA" id="ARBA00010692"/>
    </source>
</evidence>
<organism evidence="10 11">
    <name type="scientific">Paenibacillus radicis</name>
    <name type="common">ex Gao et al. 2016</name>
    <dbReference type="NCBI Taxonomy" id="1737354"/>
    <lineage>
        <taxon>Bacteria</taxon>
        <taxon>Bacillati</taxon>
        <taxon>Bacillota</taxon>
        <taxon>Bacilli</taxon>
        <taxon>Bacillales</taxon>
        <taxon>Paenibacillaceae</taxon>
        <taxon>Paenibacillus</taxon>
    </lineage>
</organism>
<feature type="transmembrane region" description="Helical" evidence="9">
    <location>
        <begin position="79"/>
        <end position="108"/>
    </location>
</feature>
<dbReference type="GO" id="GO:0005886">
    <property type="term" value="C:plasma membrane"/>
    <property type="evidence" value="ECO:0007669"/>
    <property type="project" value="UniProtKB-SubCell"/>
</dbReference>
<protein>
    <recommendedName>
        <fullName evidence="8">Biotin transporter</fullName>
    </recommendedName>
</protein>
<comment type="caution">
    <text evidence="10">The sequence shown here is derived from an EMBL/GenBank/DDBJ whole genome shotgun (WGS) entry which is preliminary data.</text>
</comment>
<keyword evidence="3 8" id="KW-0813">Transport</keyword>
<dbReference type="PIRSF" id="PIRSF016661">
    <property type="entry name" value="BioY"/>
    <property type="match status" value="1"/>
</dbReference>
<gene>
    <name evidence="10" type="ORF">GCM10010918_41600</name>
</gene>
<comment type="subcellular location">
    <subcellularLocation>
        <location evidence="1 8">Cell membrane</location>
        <topology evidence="1 8">Multi-pass membrane protein</topology>
    </subcellularLocation>
</comment>
<dbReference type="Gene3D" id="1.10.1760.20">
    <property type="match status" value="1"/>
</dbReference>
<feature type="transmembrane region" description="Helical" evidence="9">
    <location>
        <begin position="120"/>
        <end position="143"/>
    </location>
</feature>
<evidence type="ECO:0000313" key="11">
    <source>
        <dbReference type="Proteomes" id="UP000600247"/>
    </source>
</evidence>
<sequence length="208" mass="22300">MRSTSNVRNLVFIALFAALFIAMSSIELRLGLPVPITLQTLALTLAGAFLGPRNGFFAILIVLALTATGLPLLHGKGGISYIVGATGGFLFIFPFCAMLIGFATRYIFNNEKLRANRTVTFIALFIAFELFGSLISYLAGVPWLMHVTGLGFQKAMAAGCYPFLLGDVIKSFAAAIIVLSLKPYILRIQSSMKSKSLQSAPASGRPIS</sequence>
<evidence type="ECO:0000313" key="10">
    <source>
        <dbReference type="EMBL" id="GGG80201.1"/>
    </source>
</evidence>
<feature type="transmembrane region" description="Helical" evidence="9">
    <location>
        <begin position="34"/>
        <end position="51"/>
    </location>
</feature>
<dbReference type="PANTHER" id="PTHR34295:SF4">
    <property type="entry name" value="BIOTIN TRANSPORTER BIOY-RELATED"/>
    <property type="match status" value="1"/>
</dbReference>
<keyword evidence="5 9" id="KW-0812">Transmembrane</keyword>
<keyword evidence="6 9" id="KW-1133">Transmembrane helix</keyword>
<dbReference type="RefSeq" id="WP_188891127.1">
    <property type="nucleotide sequence ID" value="NZ_BMHY01000009.1"/>
</dbReference>
<dbReference type="EMBL" id="BMHY01000009">
    <property type="protein sequence ID" value="GGG80201.1"/>
    <property type="molecule type" value="Genomic_DNA"/>
</dbReference>
<comment type="similarity">
    <text evidence="2 8">Belongs to the BioY family.</text>
</comment>
<dbReference type="AlphaFoldDB" id="A0A917HIE8"/>
<keyword evidence="7 8" id="KW-0472">Membrane</keyword>
<evidence type="ECO:0000256" key="8">
    <source>
        <dbReference type="PIRNR" id="PIRNR016661"/>
    </source>
</evidence>
<evidence type="ECO:0000256" key="1">
    <source>
        <dbReference type="ARBA" id="ARBA00004651"/>
    </source>
</evidence>
<dbReference type="Pfam" id="PF02632">
    <property type="entry name" value="BioY"/>
    <property type="match status" value="1"/>
</dbReference>
<dbReference type="Proteomes" id="UP000600247">
    <property type="component" value="Unassembled WGS sequence"/>
</dbReference>
<name>A0A917HIE8_9BACL</name>
<dbReference type="InterPro" id="IPR003784">
    <property type="entry name" value="BioY"/>
</dbReference>
<evidence type="ECO:0000256" key="5">
    <source>
        <dbReference type="ARBA" id="ARBA00022692"/>
    </source>
</evidence>
<evidence type="ECO:0000256" key="3">
    <source>
        <dbReference type="ARBA" id="ARBA00022448"/>
    </source>
</evidence>
<dbReference type="GO" id="GO:0015225">
    <property type="term" value="F:biotin transmembrane transporter activity"/>
    <property type="evidence" value="ECO:0007669"/>
    <property type="project" value="UniProtKB-UniRule"/>
</dbReference>
<evidence type="ECO:0000256" key="6">
    <source>
        <dbReference type="ARBA" id="ARBA00022989"/>
    </source>
</evidence>
<keyword evidence="4 8" id="KW-1003">Cell membrane</keyword>
<accession>A0A917HIE8</accession>
<evidence type="ECO:0000256" key="9">
    <source>
        <dbReference type="SAM" id="Phobius"/>
    </source>
</evidence>
<dbReference type="PANTHER" id="PTHR34295">
    <property type="entry name" value="BIOTIN TRANSPORTER BIOY"/>
    <property type="match status" value="1"/>
</dbReference>
<keyword evidence="11" id="KW-1185">Reference proteome</keyword>
<proteinExistence type="inferred from homology"/>
<feature type="transmembrane region" description="Helical" evidence="9">
    <location>
        <begin position="56"/>
        <end position="73"/>
    </location>
</feature>
<evidence type="ECO:0000256" key="4">
    <source>
        <dbReference type="ARBA" id="ARBA00022475"/>
    </source>
</evidence>
<feature type="transmembrane region" description="Helical" evidence="9">
    <location>
        <begin position="163"/>
        <end position="185"/>
    </location>
</feature>
<evidence type="ECO:0000256" key="7">
    <source>
        <dbReference type="ARBA" id="ARBA00023136"/>
    </source>
</evidence>
<reference evidence="10 11" key="1">
    <citation type="journal article" date="2014" name="Int. J. Syst. Evol. Microbiol.">
        <title>Complete genome sequence of Corynebacterium casei LMG S-19264T (=DSM 44701T), isolated from a smear-ripened cheese.</title>
        <authorList>
            <consortium name="US DOE Joint Genome Institute (JGI-PGF)"/>
            <person name="Walter F."/>
            <person name="Albersmeier A."/>
            <person name="Kalinowski J."/>
            <person name="Ruckert C."/>
        </authorList>
    </citation>
    <scope>NUCLEOTIDE SEQUENCE [LARGE SCALE GENOMIC DNA]</scope>
    <source>
        <strain evidence="10 11">CGMCC 1.15286</strain>
    </source>
</reference>